<dbReference type="PANTHER" id="PTHR11635">
    <property type="entry name" value="CAMP-DEPENDENT PROTEIN KINASE REGULATORY CHAIN"/>
    <property type="match status" value="1"/>
</dbReference>
<proteinExistence type="predicted"/>
<dbReference type="EMBL" id="WIXI01000038">
    <property type="protein sequence ID" value="MQY45914.1"/>
    <property type="molecule type" value="Genomic_DNA"/>
</dbReference>
<dbReference type="CDD" id="cd00038">
    <property type="entry name" value="CAP_ED"/>
    <property type="match status" value="1"/>
</dbReference>
<feature type="domain" description="Cyclic nucleotide-binding" evidence="1">
    <location>
        <begin position="15"/>
        <end position="117"/>
    </location>
</feature>
<name>A0A6A8A5K2_9HYPH</name>
<comment type="caution">
    <text evidence="2">The sequence shown here is derived from an EMBL/GenBank/DDBJ whole genome shotgun (WGS) entry which is preliminary data.</text>
</comment>
<reference evidence="2 3" key="1">
    <citation type="submission" date="2019-11" db="EMBL/GenBank/DDBJ databases">
        <title>Genome analysis of Rhizobacterium cereale a novel genus and species isolated from maize roots in North Spain.</title>
        <authorList>
            <person name="Menendez E."/>
            <person name="Flores-Felix J.D."/>
            <person name="Ramirez-Bahena M.-H."/>
            <person name="Igual J.M."/>
            <person name="Garcia-Fraile P."/>
            <person name="Peix A."/>
            <person name="Velazquez E."/>
        </authorList>
    </citation>
    <scope>NUCLEOTIDE SEQUENCE [LARGE SCALE GENOMIC DNA]</scope>
    <source>
        <strain evidence="2 3">RZME27</strain>
    </source>
</reference>
<dbReference type="GO" id="GO:0030552">
    <property type="term" value="F:cAMP binding"/>
    <property type="evidence" value="ECO:0007669"/>
    <property type="project" value="TreeGrafter"/>
</dbReference>
<dbReference type="PANTHER" id="PTHR11635:SF164">
    <property type="entry name" value="NUCLEOTIDE-BINDING PROTEIN, PUTATIVE-RELATED"/>
    <property type="match status" value="1"/>
</dbReference>
<dbReference type="Gene3D" id="2.60.120.10">
    <property type="entry name" value="Jelly Rolls"/>
    <property type="match status" value="1"/>
</dbReference>
<dbReference type="InterPro" id="IPR000595">
    <property type="entry name" value="cNMP-bd_dom"/>
</dbReference>
<accession>A0A6A8A5K2</accession>
<evidence type="ECO:0000259" key="1">
    <source>
        <dbReference type="PROSITE" id="PS50042"/>
    </source>
</evidence>
<dbReference type="PROSITE" id="PS50042">
    <property type="entry name" value="CNMP_BINDING_3"/>
    <property type="match status" value="1"/>
</dbReference>
<gene>
    <name evidence="2" type="ORF">GAO09_07565</name>
</gene>
<dbReference type="GO" id="GO:0005952">
    <property type="term" value="C:cAMP-dependent protein kinase complex"/>
    <property type="evidence" value="ECO:0007669"/>
    <property type="project" value="InterPro"/>
</dbReference>
<dbReference type="Pfam" id="PF00027">
    <property type="entry name" value="cNMP_binding"/>
    <property type="match status" value="1"/>
</dbReference>
<dbReference type="GO" id="GO:0005829">
    <property type="term" value="C:cytosol"/>
    <property type="evidence" value="ECO:0007669"/>
    <property type="project" value="TreeGrafter"/>
</dbReference>
<dbReference type="AlphaFoldDB" id="A0A6A8A5K2"/>
<dbReference type="GO" id="GO:0034236">
    <property type="term" value="F:protein kinase A catalytic subunit binding"/>
    <property type="evidence" value="ECO:0007669"/>
    <property type="project" value="TreeGrafter"/>
</dbReference>
<dbReference type="SMART" id="SM00100">
    <property type="entry name" value="cNMP"/>
    <property type="match status" value="1"/>
</dbReference>
<evidence type="ECO:0000313" key="3">
    <source>
        <dbReference type="Proteomes" id="UP000435138"/>
    </source>
</evidence>
<dbReference type="RefSeq" id="WP_153353429.1">
    <property type="nucleotide sequence ID" value="NZ_JAYKOO010000003.1"/>
</dbReference>
<dbReference type="InterPro" id="IPR050503">
    <property type="entry name" value="cAMP-dep_PK_reg_su-like"/>
</dbReference>
<dbReference type="SUPFAM" id="SSF51206">
    <property type="entry name" value="cAMP-binding domain-like"/>
    <property type="match status" value="1"/>
</dbReference>
<sequence length="153" mass="16842">MLLKEEVQLLRRIPYFAKVDPCRLKLLAFASSRVSYDANQELFHQGDAGDCAYVLLSGSADIIMEAPDGEVKIGDVKGDCIVGEVCLLCDGVRTATVRTTTPVEALKICKDAFSKVLIDPGVTREVTRAFAEQLHRTTSELDRTRAGQRQLVN</sequence>
<dbReference type="GO" id="GO:0004862">
    <property type="term" value="F:cAMP-dependent protein kinase inhibitor activity"/>
    <property type="evidence" value="ECO:0007669"/>
    <property type="project" value="TreeGrafter"/>
</dbReference>
<dbReference type="InterPro" id="IPR014710">
    <property type="entry name" value="RmlC-like_jellyroll"/>
</dbReference>
<keyword evidence="3" id="KW-1185">Reference proteome</keyword>
<dbReference type="Proteomes" id="UP000435138">
    <property type="component" value="Unassembled WGS sequence"/>
</dbReference>
<organism evidence="2 3">
    <name type="scientific">Endobacterium cereale</name>
    <dbReference type="NCBI Taxonomy" id="2663029"/>
    <lineage>
        <taxon>Bacteria</taxon>
        <taxon>Pseudomonadati</taxon>
        <taxon>Pseudomonadota</taxon>
        <taxon>Alphaproteobacteria</taxon>
        <taxon>Hyphomicrobiales</taxon>
        <taxon>Rhizobiaceae</taxon>
        <taxon>Endobacterium</taxon>
    </lineage>
</organism>
<evidence type="ECO:0000313" key="2">
    <source>
        <dbReference type="EMBL" id="MQY45914.1"/>
    </source>
</evidence>
<protein>
    <submittedName>
        <fullName evidence="2">Cyclic nucleotide-binding domain-containing protein</fullName>
    </submittedName>
</protein>
<dbReference type="InterPro" id="IPR018490">
    <property type="entry name" value="cNMP-bd_dom_sf"/>
</dbReference>